<evidence type="ECO:0000256" key="3">
    <source>
        <dbReference type="ARBA" id="ARBA00011881"/>
    </source>
</evidence>
<dbReference type="InterPro" id="IPR010023">
    <property type="entry name" value="KdsC_fam"/>
</dbReference>
<dbReference type="EMBL" id="BQKA01000052">
    <property type="protein sequence ID" value="GJM51391.1"/>
    <property type="molecule type" value="Genomic_DNA"/>
</dbReference>
<dbReference type="SUPFAM" id="SSF56784">
    <property type="entry name" value="HAD-like"/>
    <property type="match status" value="1"/>
</dbReference>
<comment type="subunit">
    <text evidence="3">Homotetramer.</text>
</comment>
<dbReference type="GO" id="GO:0046872">
    <property type="term" value="F:metal ion binding"/>
    <property type="evidence" value="ECO:0007669"/>
    <property type="project" value="UniProtKB-KW"/>
</dbReference>
<dbReference type="PANTHER" id="PTHR21485">
    <property type="entry name" value="HAD SUPERFAMILY MEMBERS CMAS AND KDSC"/>
    <property type="match status" value="1"/>
</dbReference>
<feature type="binding site" evidence="7">
    <location>
        <position position="19"/>
    </location>
    <ligand>
        <name>Mg(2+)</name>
        <dbReference type="ChEBI" id="CHEBI:18420"/>
    </ligand>
</feature>
<name>A0AAV5AZC8_9FLAO</name>
<keyword evidence="4 7" id="KW-0479">Metal-binding</keyword>
<dbReference type="SFLD" id="SFLDG01138">
    <property type="entry name" value="C1.6.2:_Deoxy-d-mannose-octulo"/>
    <property type="match status" value="1"/>
</dbReference>
<evidence type="ECO:0000256" key="2">
    <source>
        <dbReference type="ARBA" id="ARBA00005893"/>
    </source>
</evidence>
<comment type="caution">
    <text evidence="8">The sequence shown here is derived from an EMBL/GenBank/DDBJ whole genome shotgun (WGS) entry which is preliminary data.</text>
</comment>
<dbReference type="SFLD" id="SFLDS00003">
    <property type="entry name" value="Haloacid_Dehalogenase"/>
    <property type="match status" value="1"/>
</dbReference>
<dbReference type="NCBIfam" id="TIGR01670">
    <property type="entry name" value="KdsC-phosphatas"/>
    <property type="match status" value="1"/>
</dbReference>
<dbReference type="CDD" id="cd01630">
    <property type="entry name" value="HAD_KDO-like"/>
    <property type="match status" value="1"/>
</dbReference>
<proteinExistence type="inferred from homology"/>
<dbReference type="Gene3D" id="3.40.50.1000">
    <property type="entry name" value="HAD superfamily/HAD-like"/>
    <property type="match status" value="1"/>
</dbReference>
<dbReference type="Proteomes" id="UP001208692">
    <property type="component" value="Unassembled WGS sequence"/>
</dbReference>
<evidence type="ECO:0000256" key="7">
    <source>
        <dbReference type="PIRSR" id="PIRSR006118-2"/>
    </source>
</evidence>
<evidence type="ECO:0000313" key="11">
    <source>
        <dbReference type="Proteomes" id="UP001208692"/>
    </source>
</evidence>
<evidence type="ECO:0000313" key="10">
    <source>
        <dbReference type="Proteomes" id="UP001207736"/>
    </source>
</evidence>
<keyword evidence="5" id="KW-0378">Hydrolase</keyword>
<dbReference type="InterPro" id="IPR050793">
    <property type="entry name" value="CMP-NeuNAc_synthase"/>
</dbReference>
<dbReference type="RefSeq" id="WP_264847738.1">
    <property type="nucleotide sequence ID" value="NZ_BPMA01000071.1"/>
</dbReference>
<dbReference type="GO" id="GO:0008781">
    <property type="term" value="F:N-acylneuraminate cytidylyltransferase activity"/>
    <property type="evidence" value="ECO:0007669"/>
    <property type="project" value="TreeGrafter"/>
</dbReference>
<dbReference type="PIRSF" id="PIRSF006118">
    <property type="entry name" value="KDO8-P_Ptase"/>
    <property type="match status" value="1"/>
</dbReference>
<gene>
    <name evidence="8" type="primary">kdsC</name>
    <name evidence="8" type="ORF">RCZ15_23640</name>
    <name evidence="9" type="ORF">RCZ16_26110</name>
</gene>
<sequence length="173" mass="19541">MEEKSYKEYLNNITTFIFDIDGVMTPSHILVTTQGELLRPMNVKDGFALKQAVRKGYNVCIITGGTNEGTRIRFRDLGINDVYMGNNYKMEPYQAYLTKYNISPAHVLYMGDDIPDVLPMKAVGLPTCPQDAVAEVKKISKYISHLNGGYGCVRDVIEQVMKVQGTWEEQMSK</sequence>
<evidence type="ECO:0000256" key="1">
    <source>
        <dbReference type="ARBA" id="ARBA00001946"/>
    </source>
</evidence>
<evidence type="ECO:0000256" key="6">
    <source>
        <dbReference type="ARBA" id="ARBA00022842"/>
    </source>
</evidence>
<feature type="binding site" evidence="7">
    <location>
        <position position="112"/>
    </location>
    <ligand>
        <name>Mg(2+)</name>
        <dbReference type="ChEBI" id="CHEBI:18420"/>
    </ligand>
</feature>
<evidence type="ECO:0000313" key="8">
    <source>
        <dbReference type="EMBL" id="GJM51391.1"/>
    </source>
</evidence>
<dbReference type="InterPro" id="IPR036412">
    <property type="entry name" value="HAD-like_sf"/>
</dbReference>
<dbReference type="Proteomes" id="UP001207736">
    <property type="component" value="Unassembled WGS sequence"/>
</dbReference>
<keyword evidence="6 7" id="KW-0460">Magnesium</keyword>
<dbReference type="InterPro" id="IPR023214">
    <property type="entry name" value="HAD_sf"/>
</dbReference>
<dbReference type="Pfam" id="PF00702">
    <property type="entry name" value="Hydrolase"/>
    <property type="match status" value="1"/>
</dbReference>
<dbReference type="EMBL" id="BQKB01000085">
    <property type="protein sequence ID" value="GJM54295.1"/>
    <property type="molecule type" value="Genomic_DNA"/>
</dbReference>
<dbReference type="PANTHER" id="PTHR21485:SF3">
    <property type="entry name" value="N-ACYLNEURAMINATE CYTIDYLYLTRANSFERASE"/>
    <property type="match status" value="1"/>
</dbReference>
<dbReference type="SFLD" id="SFLDG01136">
    <property type="entry name" value="C1.6:_Phosphoserine_Phosphatas"/>
    <property type="match status" value="1"/>
</dbReference>
<evidence type="ECO:0000313" key="9">
    <source>
        <dbReference type="EMBL" id="GJM54295.1"/>
    </source>
</evidence>
<dbReference type="FunFam" id="3.40.50.1000:FF:000029">
    <property type="entry name" value="3-deoxy-D-manno-octulosonate 8-phosphate phosphatase KdsC"/>
    <property type="match status" value="1"/>
</dbReference>
<protein>
    <submittedName>
        <fullName evidence="8">3-deoxy-D-manno-octulosonate 8-phosphate phosphatase</fullName>
    </submittedName>
</protein>
<comment type="similarity">
    <text evidence="2">Belongs to the KdsC family.</text>
</comment>
<feature type="binding site" evidence="7">
    <location>
        <position position="21"/>
    </location>
    <ligand>
        <name>substrate</name>
    </ligand>
</feature>
<dbReference type="GO" id="GO:0016788">
    <property type="term" value="F:hydrolase activity, acting on ester bonds"/>
    <property type="evidence" value="ECO:0007669"/>
    <property type="project" value="InterPro"/>
</dbReference>
<comment type="cofactor">
    <cofactor evidence="1 7">
        <name>Mg(2+)</name>
        <dbReference type="ChEBI" id="CHEBI:18420"/>
    </cofactor>
</comment>
<organism evidence="8 10">
    <name type="scientific">Capnocytophaga catalasegens</name>
    <dbReference type="NCBI Taxonomy" id="1004260"/>
    <lineage>
        <taxon>Bacteria</taxon>
        <taxon>Pseudomonadati</taxon>
        <taxon>Bacteroidota</taxon>
        <taxon>Flavobacteriia</taxon>
        <taxon>Flavobacteriales</taxon>
        <taxon>Flavobacteriaceae</taxon>
        <taxon>Capnocytophaga</taxon>
    </lineage>
</organism>
<keyword evidence="11" id="KW-1185">Reference proteome</keyword>
<accession>A0AAV5AZC8</accession>
<dbReference type="AlphaFoldDB" id="A0AAV5AZC8"/>
<evidence type="ECO:0000256" key="4">
    <source>
        <dbReference type="ARBA" id="ARBA00022723"/>
    </source>
</evidence>
<reference evidence="8 11" key="1">
    <citation type="submission" date="2021-11" db="EMBL/GenBank/DDBJ databases">
        <title>Draft genome sequence of Capnocytophaga sp. strain KC07075 isolated from cat oral cavity.</title>
        <authorList>
            <person name="Suzuki M."/>
            <person name="Imaoka K."/>
            <person name="Kimura M."/>
            <person name="Morikawa S."/>
            <person name="Maeda K."/>
        </authorList>
    </citation>
    <scope>NUCLEOTIDE SEQUENCE</scope>
    <source>
        <strain evidence="8">KC07075</strain>
        <strain evidence="9 11">KC07079</strain>
    </source>
</reference>
<evidence type="ECO:0000256" key="5">
    <source>
        <dbReference type="ARBA" id="ARBA00022801"/>
    </source>
</evidence>